<dbReference type="SUPFAM" id="SSF46689">
    <property type="entry name" value="Homeodomain-like"/>
    <property type="match status" value="1"/>
</dbReference>
<organism evidence="6 7">
    <name type="scientific">Paenibacillus cremeus</name>
    <dbReference type="NCBI Taxonomy" id="2163881"/>
    <lineage>
        <taxon>Bacteria</taxon>
        <taxon>Bacillati</taxon>
        <taxon>Bacillota</taxon>
        <taxon>Bacilli</taxon>
        <taxon>Bacillales</taxon>
        <taxon>Paenibacillaceae</taxon>
        <taxon>Paenibacillus</taxon>
    </lineage>
</organism>
<dbReference type="InterPro" id="IPR027417">
    <property type="entry name" value="P-loop_NTPase"/>
</dbReference>
<dbReference type="Pfam" id="PF02954">
    <property type="entry name" value="HTH_8"/>
    <property type="match status" value="1"/>
</dbReference>
<evidence type="ECO:0000256" key="4">
    <source>
        <dbReference type="ARBA" id="ARBA00023163"/>
    </source>
</evidence>
<dbReference type="SUPFAM" id="SSF55785">
    <property type="entry name" value="PYP-like sensor domain (PAS domain)"/>
    <property type="match status" value="1"/>
</dbReference>
<protein>
    <submittedName>
        <fullName evidence="6">Fis family transcriptional regulator</fullName>
    </submittedName>
</protein>
<dbReference type="Gene3D" id="1.10.10.60">
    <property type="entry name" value="Homeodomain-like"/>
    <property type="match status" value="1"/>
</dbReference>
<evidence type="ECO:0000256" key="2">
    <source>
        <dbReference type="ARBA" id="ARBA00022840"/>
    </source>
</evidence>
<dbReference type="GO" id="GO:0006355">
    <property type="term" value="P:regulation of DNA-templated transcription"/>
    <property type="evidence" value="ECO:0007669"/>
    <property type="project" value="InterPro"/>
</dbReference>
<proteinExistence type="predicted"/>
<dbReference type="GO" id="GO:0043565">
    <property type="term" value="F:sequence-specific DNA binding"/>
    <property type="evidence" value="ECO:0007669"/>
    <property type="project" value="InterPro"/>
</dbReference>
<dbReference type="Proteomes" id="UP000317036">
    <property type="component" value="Unassembled WGS sequence"/>
</dbReference>
<dbReference type="Gene3D" id="1.10.8.60">
    <property type="match status" value="1"/>
</dbReference>
<evidence type="ECO:0000256" key="3">
    <source>
        <dbReference type="ARBA" id="ARBA00023015"/>
    </source>
</evidence>
<dbReference type="InterPro" id="IPR002078">
    <property type="entry name" value="Sigma_54_int"/>
</dbReference>
<dbReference type="SUPFAM" id="SSF159800">
    <property type="entry name" value="PrpR receptor domain-like"/>
    <property type="match status" value="1"/>
</dbReference>
<dbReference type="InterPro" id="IPR002197">
    <property type="entry name" value="HTH_Fis"/>
</dbReference>
<dbReference type="InterPro" id="IPR010524">
    <property type="entry name" value="Sig_transdc_resp-reg_PrpR_N"/>
</dbReference>
<dbReference type="PANTHER" id="PTHR32071">
    <property type="entry name" value="TRANSCRIPTIONAL REGULATORY PROTEIN"/>
    <property type="match status" value="1"/>
</dbReference>
<keyword evidence="1" id="KW-0547">Nucleotide-binding</keyword>
<accession>A0A559KF89</accession>
<keyword evidence="7" id="KW-1185">Reference proteome</keyword>
<dbReference type="PROSITE" id="PS50045">
    <property type="entry name" value="SIGMA54_INTERACT_4"/>
    <property type="match status" value="1"/>
</dbReference>
<evidence type="ECO:0000256" key="1">
    <source>
        <dbReference type="ARBA" id="ARBA00022741"/>
    </source>
</evidence>
<keyword evidence="2" id="KW-0067">ATP-binding</keyword>
<dbReference type="SUPFAM" id="SSF52540">
    <property type="entry name" value="P-loop containing nucleoside triphosphate hydrolases"/>
    <property type="match status" value="1"/>
</dbReference>
<dbReference type="SMART" id="SM00091">
    <property type="entry name" value="PAS"/>
    <property type="match status" value="1"/>
</dbReference>
<dbReference type="Pfam" id="PF25601">
    <property type="entry name" value="AAA_lid_14"/>
    <property type="match status" value="1"/>
</dbReference>
<sequence length="610" mass="67741">MKIRVLAIAPYAGLKDLLLEMLQDVDTIDMDVEAADLQEAIPLVEHAERSGYDVIVSRGGTASLIRQQVTLPVVDIPVSGYDILRVLTLVKNSHSKVAIIGFPNICHGVAQISSLLDFDIPAYAVQHESEVSGALHRAFDSGIQLVLGDVVTVRHAQQMGYRGMLITSGKESVADALAEVVRVYEVYKRGQENSRFYTDILDADARGILVLDEARRVSFANLAACRILNSDRTQLFGQHMVIASPALAQLIKQAEEDAASANVLQYIHLGDRQYKVMLVPRGSEERPGALIYLDSLEQERIDRRLSAYIPPKLATFTQLVGVSSSLQKAVTRAKKFALTDRNIWISGERGTGKSLFAQAIHSASKERHAGFYSIPCEEMTEEQTEQLLMGTAQAPGLLRGGFGGTIYLAHADRLPRTVQETWLQAVRSTSVRWIASSSIPMTRLQNRIEYNRDLLLALGEVQLVIPPLRDRPEDIEEIVRGIIADYNSESGKQIVGMREPVLERLSQYEWPGNSAELDNRIREMLILTKGHYTELGEVAEVLEQLGQPAGATSAGTSYAHIDLSGTFEEIEERILVHVLQEEGMNQSKTCKRLGINRSTLWRKTNKMFKN</sequence>
<dbReference type="GO" id="GO:0000156">
    <property type="term" value="F:phosphorelay response regulator activity"/>
    <property type="evidence" value="ECO:0007669"/>
    <property type="project" value="InterPro"/>
</dbReference>
<keyword evidence="3" id="KW-0805">Transcription regulation</keyword>
<dbReference type="Pfam" id="PF06506">
    <property type="entry name" value="PrpR_N"/>
    <property type="match status" value="1"/>
</dbReference>
<dbReference type="AlphaFoldDB" id="A0A559KF89"/>
<dbReference type="RefSeq" id="WP_144844781.1">
    <property type="nucleotide sequence ID" value="NZ_VNJI01000006.1"/>
</dbReference>
<dbReference type="Gene3D" id="3.40.50.2300">
    <property type="match status" value="1"/>
</dbReference>
<feature type="domain" description="Sigma-54 factor interaction" evidence="5">
    <location>
        <begin position="319"/>
        <end position="526"/>
    </location>
</feature>
<comment type="caution">
    <text evidence="6">The sequence shown here is derived from an EMBL/GenBank/DDBJ whole genome shotgun (WGS) entry which is preliminary data.</text>
</comment>
<dbReference type="Gene3D" id="3.40.50.10660">
    <property type="entry name" value="PrpR receptor domain-like"/>
    <property type="match status" value="1"/>
</dbReference>
<evidence type="ECO:0000313" key="7">
    <source>
        <dbReference type="Proteomes" id="UP000317036"/>
    </source>
</evidence>
<dbReference type="Gene3D" id="3.30.450.20">
    <property type="entry name" value="PAS domain"/>
    <property type="match status" value="1"/>
</dbReference>
<dbReference type="InterPro" id="IPR058031">
    <property type="entry name" value="AAA_lid_NorR"/>
</dbReference>
<dbReference type="InterPro" id="IPR013767">
    <property type="entry name" value="PAS_fold"/>
</dbReference>
<dbReference type="Gene3D" id="3.40.50.300">
    <property type="entry name" value="P-loop containing nucleotide triphosphate hydrolases"/>
    <property type="match status" value="1"/>
</dbReference>
<gene>
    <name evidence="6" type="ORF">FPZ49_06675</name>
</gene>
<name>A0A559KF89_9BACL</name>
<dbReference type="InterPro" id="IPR035965">
    <property type="entry name" value="PAS-like_dom_sf"/>
</dbReference>
<keyword evidence="4" id="KW-0804">Transcription</keyword>
<reference evidence="6 7" key="1">
    <citation type="submission" date="2019-07" db="EMBL/GenBank/DDBJ databases">
        <authorList>
            <person name="Kim J."/>
        </authorList>
    </citation>
    <scope>NUCLEOTIDE SEQUENCE [LARGE SCALE GENOMIC DNA]</scope>
    <source>
        <strain evidence="6 7">JC52</strain>
    </source>
</reference>
<dbReference type="GO" id="GO:0005524">
    <property type="term" value="F:ATP binding"/>
    <property type="evidence" value="ECO:0007669"/>
    <property type="project" value="UniProtKB-KW"/>
</dbReference>
<dbReference type="Pfam" id="PF00989">
    <property type="entry name" value="PAS"/>
    <property type="match status" value="1"/>
</dbReference>
<dbReference type="InterPro" id="IPR000014">
    <property type="entry name" value="PAS"/>
</dbReference>
<evidence type="ECO:0000313" key="6">
    <source>
        <dbReference type="EMBL" id="TVY10778.1"/>
    </source>
</evidence>
<dbReference type="EMBL" id="VNJI01000006">
    <property type="protein sequence ID" value="TVY10778.1"/>
    <property type="molecule type" value="Genomic_DNA"/>
</dbReference>
<dbReference type="InterPro" id="IPR009057">
    <property type="entry name" value="Homeodomain-like_sf"/>
</dbReference>
<dbReference type="Pfam" id="PF00158">
    <property type="entry name" value="Sigma54_activat"/>
    <property type="match status" value="1"/>
</dbReference>
<dbReference type="OrthoDB" id="9771372at2"/>
<evidence type="ECO:0000259" key="5">
    <source>
        <dbReference type="PROSITE" id="PS50045"/>
    </source>
</evidence>